<dbReference type="HOGENOM" id="CLU_000445_89_6_11"/>
<dbReference type="SMART" id="SM00387">
    <property type="entry name" value="HATPase_c"/>
    <property type="match status" value="1"/>
</dbReference>
<keyword evidence="11 12" id="KW-0472">Membrane</keyword>
<dbReference type="CDD" id="cd00075">
    <property type="entry name" value="HATPase"/>
    <property type="match status" value="1"/>
</dbReference>
<evidence type="ECO:0000256" key="9">
    <source>
        <dbReference type="ARBA" id="ARBA00022989"/>
    </source>
</evidence>
<protein>
    <recommendedName>
        <fullName evidence="4">histidine kinase</fullName>
        <ecNumber evidence="4">2.7.13.3</ecNumber>
    </recommendedName>
</protein>
<evidence type="ECO:0000259" key="14">
    <source>
        <dbReference type="PROSITE" id="PS50885"/>
    </source>
</evidence>
<evidence type="ECO:0000256" key="6">
    <source>
        <dbReference type="ARBA" id="ARBA00022679"/>
    </source>
</evidence>
<dbReference type="FunFam" id="3.30.565.10:FF:000006">
    <property type="entry name" value="Sensor histidine kinase WalK"/>
    <property type="match status" value="1"/>
</dbReference>
<dbReference type="SUPFAM" id="SSF47384">
    <property type="entry name" value="Homodimeric domain of signal transducing histidine kinase"/>
    <property type="match status" value="1"/>
</dbReference>
<dbReference type="SMART" id="SM00304">
    <property type="entry name" value="HAMP"/>
    <property type="match status" value="1"/>
</dbReference>
<feature type="domain" description="Histidine kinase" evidence="13">
    <location>
        <begin position="256"/>
        <end position="470"/>
    </location>
</feature>
<dbReference type="EMBL" id="ALQA01000033">
    <property type="protein sequence ID" value="EJZ08231.1"/>
    <property type="molecule type" value="Genomic_DNA"/>
</dbReference>
<dbReference type="PROSITE" id="PS50885">
    <property type="entry name" value="HAMP"/>
    <property type="match status" value="1"/>
</dbReference>
<evidence type="ECO:0000256" key="3">
    <source>
        <dbReference type="ARBA" id="ARBA00004236"/>
    </source>
</evidence>
<dbReference type="PRINTS" id="PR00344">
    <property type="entry name" value="BCTRLSENSOR"/>
</dbReference>
<dbReference type="InterPro" id="IPR050428">
    <property type="entry name" value="TCS_sensor_his_kinase"/>
</dbReference>
<evidence type="ECO:0000256" key="7">
    <source>
        <dbReference type="ARBA" id="ARBA00022692"/>
    </source>
</evidence>
<keyword evidence="7 12" id="KW-0812">Transmembrane</keyword>
<dbReference type="Gene3D" id="6.10.340.10">
    <property type="match status" value="1"/>
</dbReference>
<dbReference type="Pfam" id="PF00512">
    <property type="entry name" value="HisKA"/>
    <property type="match status" value="1"/>
</dbReference>
<evidence type="ECO:0000259" key="13">
    <source>
        <dbReference type="PROSITE" id="PS50109"/>
    </source>
</evidence>
<dbReference type="InterPro" id="IPR003661">
    <property type="entry name" value="HisK_dim/P_dom"/>
</dbReference>
<dbReference type="InterPro" id="IPR003594">
    <property type="entry name" value="HATPase_dom"/>
</dbReference>
<organism evidence="15 16">
    <name type="scientific">Mycolicibacterium vaccae ATCC 25954</name>
    <dbReference type="NCBI Taxonomy" id="1194972"/>
    <lineage>
        <taxon>Bacteria</taxon>
        <taxon>Bacillati</taxon>
        <taxon>Actinomycetota</taxon>
        <taxon>Actinomycetes</taxon>
        <taxon>Mycobacteriales</taxon>
        <taxon>Mycobacteriaceae</taxon>
        <taxon>Mycolicibacterium</taxon>
    </lineage>
</organism>
<comment type="caution">
    <text evidence="15">The sequence shown here is derived from an EMBL/GenBank/DDBJ whole genome shotgun (WGS) entry which is preliminary data.</text>
</comment>
<dbReference type="SUPFAM" id="SSF55874">
    <property type="entry name" value="ATPase domain of HSP90 chaperone/DNA topoisomerase II/histidine kinase"/>
    <property type="match status" value="1"/>
</dbReference>
<dbReference type="eggNOG" id="COG5002">
    <property type="taxonomic scope" value="Bacteria"/>
</dbReference>
<keyword evidence="16" id="KW-1185">Reference proteome</keyword>
<evidence type="ECO:0000256" key="8">
    <source>
        <dbReference type="ARBA" id="ARBA00022777"/>
    </source>
</evidence>
<dbReference type="InterPro" id="IPR036890">
    <property type="entry name" value="HATPase_C_sf"/>
</dbReference>
<dbReference type="PROSITE" id="PS51257">
    <property type="entry name" value="PROKAR_LIPOPROTEIN"/>
    <property type="match status" value="1"/>
</dbReference>
<dbReference type="Proteomes" id="UP000006072">
    <property type="component" value="Unassembled WGS sequence"/>
</dbReference>
<evidence type="ECO:0000256" key="11">
    <source>
        <dbReference type="ARBA" id="ARBA00023136"/>
    </source>
</evidence>
<dbReference type="AlphaFoldDB" id="K0UN16"/>
<gene>
    <name evidence="15" type="ORF">MVAC_15853</name>
</gene>
<dbReference type="GO" id="GO:0005509">
    <property type="term" value="F:calcium ion binding"/>
    <property type="evidence" value="ECO:0007669"/>
    <property type="project" value="UniProtKB-ARBA"/>
</dbReference>
<evidence type="ECO:0000256" key="1">
    <source>
        <dbReference type="ARBA" id="ARBA00000085"/>
    </source>
</evidence>
<evidence type="ECO:0000313" key="16">
    <source>
        <dbReference type="Proteomes" id="UP000006072"/>
    </source>
</evidence>
<name>K0UN16_MYCVA</name>
<dbReference type="EC" id="2.7.13.3" evidence="4"/>
<keyword evidence="5" id="KW-0597">Phosphoprotein</keyword>
<comment type="catalytic activity">
    <reaction evidence="1">
        <text>ATP + protein L-histidine = ADP + protein N-phospho-L-histidine.</text>
        <dbReference type="EC" id="2.7.13.3"/>
    </reaction>
</comment>
<dbReference type="GO" id="GO:0005886">
    <property type="term" value="C:plasma membrane"/>
    <property type="evidence" value="ECO:0007669"/>
    <property type="project" value="UniProtKB-SubCell"/>
</dbReference>
<keyword evidence="9 12" id="KW-1133">Transmembrane helix</keyword>
<keyword evidence="8 15" id="KW-0418">Kinase</keyword>
<keyword evidence="10" id="KW-0902">Two-component regulatory system</keyword>
<feature type="transmembrane region" description="Helical" evidence="12">
    <location>
        <begin position="158"/>
        <end position="180"/>
    </location>
</feature>
<dbReference type="Gene3D" id="1.10.287.130">
    <property type="match status" value="1"/>
</dbReference>
<sequence length="486" mass="52745">MQGRFSRGLPLRVALVAATLLLVACGLLASGIAVTTIMQHSMMNRVDDTLLDASRGWAQVPRRAPTVTVDDPNPARPPSDFYVRGIDPDGHVWMVVNDRKHEPVLPADNDVGPQPVTVGSVDRSDVQWRAMTVRGLRGELTTVAIDLSDVKSTMRSLVYTQLGIGTAVLLVLGIAGYAVVHRSLRPLSEVEQTAAAIAAGQLDRRVPERDPRTEVGRLSLALNGMLAQIQQAMASSESSAEQARSSEERMRRFITDASHELRTPLTTIRGFAELYRQGAARDVEMLMSRIESESRRMGLLVEDLLLLARLDAQRPLERHRVDLLALATDAVHDAQSIAPSRRIRMEVFDGPGTPEVLGDEARLRQVLSNLVANALQHTPDTAAVTVRVGTEDDVAVLEICDEGPGMRPEDAQRVFERFYRADESRARASGGTGLGLSIVDSLVYAHGGRVTVTTAPGQGSRFRVTLPRFADATPDAEVPVSSAQVG</sequence>
<evidence type="ECO:0000256" key="10">
    <source>
        <dbReference type="ARBA" id="ARBA00023012"/>
    </source>
</evidence>
<feature type="domain" description="HAMP" evidence="14">
    <location>
        <begin position="181"/>
        <end position="234"/>
    </location>
</feature>
<dbReference type="SUPFAM" id="SSF158472">
    <property type="entry name" value="HAMP domain-like"/>
    <property type="match status" value="1"/>
</dbReference>
<keyword evidence="6" id="KW-0808">Transferase</keyword>
<dbReference type="PANTHER" id="PTHR45436">
    <property type="entry name" value="SENSOR HISTIDINE KINASE YKOH"/>
    <property type="match status" value="1"/>
</dbReference>
<dbReference type="CDD" id="cd06225">
    <property type="entry name" value="HAMP"/>
    <property type="match status" value="1"/>
</dbReference>
<comment type="cofactor">
    <cofactor evidence="2">
        <name>a divalent metal cation</name>
        <dbReference type="ChEBI" id="CHEBI:60240"/>
    </cofactor>
</comment>
<dbReference type="CDD" id="cd00082">
    <property type="entry name" value="HisKA"/>
    <property type="match status" value="1"/>
</dbReference>
<evidence type="ECO:0000313" key="15">
    <source>
        <dbReference type="EMBL" id="EJZ08231.1"/>
    </source>
</evidence>
<comment type="subcellular location">
    <subcellularLocation>
        <location evidence="3">Cell membrane</location>
    </subcellularLocation>
</comment>
<proteinExistence type="predicted"/>
<dbReference type="PATRIC" id="fig|1194972.3.peg.3167"/>
<evidence type="ECO:0000256" key="5">
    <source>
        <dbReference type="ARBA" id="ARBA00022553"/>
    </source>
</evidence>
<dbReference type="InterPro" id="IPR004358">
    <property type="entry name" value="Sig_transdc_His_kin-like_C"/>
</dbReference>
<dbReference type="SMART" id="SM00388">
    <property type="entry name" value="HisKA"/>
    <property type="match status" value="1"/>
</dbReference>
<dbReference type="InterPro" id="IPR003660">
    <property type="entry name" value="HAMP_dom"/>
</dbReference>
<dbReference type="GO" id="GO:0000155">
    <property type="term" value="F:phosphorelay sensor kinase activity"/>
    <property type="evidence" value="ECO:0007669"/>
    <property type="project" value="InterPro"/>
</dbReference>
<dbReference type="Gene3D" id="3.30.565.10">
    <property type="entry name" value="Histidine kinase-like ATPase, C-terminal domain"/>
    <property type="match status" value="1"/>
</dbReference>
<dbReference type="PROSITE" id="PS50109">
    <property type="entry name" value="HIS_KIN"/>
    <property type="match status" value="1"/>
</dbReference>
<evidence type="ECO:0000256" key="4">
    <source>
        <dbReference type="ARBA" id="ARBA00012438"/>
    </source>
</evidence>
<dbReference type="Pfam" id="PF02518">
    <property type="entry name" value="HATPase_c"/>
    <property type="match status" value="1"/>
</dbReference>
<dbReference type="FunFam" id="1.10.287.130:FF:000001">
    <property type="entry name" value="Two-component sensor histidine kinase"/>
    <property type="match status" value="1"/>
</dbReference>
<dbReference type="Pfam" id="PF00672">
    <property type="entry name" value="HAMP"/>
    <property type="match status" value="1"/>
</dbReference>
<accession>K0UN16</accession>
<dbReference type="InterPro" id="IPR005467">
    <property type="entry name" value="His_kinase_dom"/>
</dbReference>
<reference evidence="15 16" key="1">
    <citation type="journal article" date="2012" name="J. Bacteriol.">
        <title>Complete Genome Sequence of Mycobacterium vaccae Type Strain ATCC 25954.</title>
        <authorList>
            <person name="Ho Y.S."/>
            <person name="Adroub S.A."/>
            <person name="Abadi M."/>
            <person name="Al Alwan B."/>
            <person name="Alkhateeb R."/>
            <person name="Gao G."/>
            <person name="Ragab A."/>
            <person name="Ali S."/>
            <person name="van Soolingen D."/>
            <person name="Bitter W."/>
            <person name="Pain A."/>
            <person name="Abdallah A.M."/>
        </authorList>
    </citation>
    <scope>NUCLEOTIDE SEQUENCE [LARGE SCALE GENOMIC DNA]</scope>
    <source>
        <strain evidence="15 16">ATCC 25954</strain>
    </source>
</reference>
<dbReference type="PANTHER" id="PTHR45436:SF5">
    <property type="entry name" value="SENSOR HISTIDINE KINASE TRCS"/>
    <property type="match status" value="1"/>
</dbReference>
<evidence type="ECO:0000256" key="2">
    <source>
        <dbReference type="ARBA" id="ARBA00001968"/>
    </source>
</evidence>
<evidence type="ECO:0000256" key="12">
    <source>
        <dbReference type="SAM" id="Phobius"/>
    </source>
</evidence>
<dbReference type="InterPro" id="IPR036097">
    <property type="entry name" value="HisK_dim/P_sf"/>
</dbReference>